<dbReference type="EMBL" id="LIAE01006820">
    <property type="protein sequence ID" value="PAV84772.1"/>
    <property type="molecule type" value="Genomic_DNA"/>
</dbReference>
<evidence type="ECO:0000256" key="9">
    <source>
        <dbReference type="ARBA" id="ARBA00050985"/>
    </source>
</evidence>
<keyword evidence="19" id="KW-1185">Reference proteome</keyword>
<dbReference type="GO" id="GO:0043527">
    <property type="term" value="C:tRNA methyltransferase complex"/>
    <property type="evidence" value="ECO:0007669"/>
    <property type="project" value="UniProtKB-ARBA"/>
</dbReference>
<dbReference type="GO" id="GO:0000049">
    <property type="term" value="F:tRNA binding"/>
    <property type="evidence" value="ECO:0007669"/>
    <property type="project" value="UniProtKB-UniRule"/>
</dbReference>
<dbReference type="GO" id="GO:0032259">
    <property type="term" value="P:methylation"/>
    <property type="evidence" value="ECO:0007669"/>
    <property type="project" value="UniProtKB-UniRule"/>
</dbReference>
<evidence type="ECO:0000256" key="2">
    <source>
        <dbReference type="ARBA" id="ARBA00022490"/>
    </source>
</evidence>
<sequence length="433" mass="49435">MKFLFVFNQTHPDFRIAEFLGICRIFDIEFDPEQLNTKEHVFIFEFPDSSPVKKILSRSVIVKFACELLFEPTSLDNLFQIFEENVEYFRQFDSPDLSFKCKFLSVNRQHGIDYLNRERIIADKIPFDVCNVDLKTPDNTFCAIEVYKNNDSEVPERIFFGKMIAEGQQKLKRIYNLKDRLYIGNTTMDPELSFIQANIAGIKAGDLVLDPFSGTGGLLIPAAHFGAYVVGAEINYSIAKAIGKSSRHGVKYRNDEESVEGNFEQYGLSDKYLSTILADASIHGVYRSGPIFDRIVSDPPYGVREKSSKCGRKEPKPDWIIKKDQYVQSYPEKTVYELSNTFTDLLNLAASKLVIGGCLSFWYPIVVQTYSENSIPQHPALKLIFNCFQPLTTKTARRLLTYKKIQEPNSGESGYIPEDMLSNGVFRQQTYGK</sequence>
<dbReference type="PROSITE" id="PS00092">
    <property type="entry name" value="N6_MTASE"/>
    <property type="match status" value="1"/>
</dbReference>
<evidence type="ECO:0000256" key="10">
    <source>
        <dbReference type="ARBA" id="ARBA00056270"/>
    </source>
</evidence>
<keyword evidence="7 15" id="KW-0819">tRNA processing</keyword>
<evidence type="ECO:0000256" key="7">
    <source>
        <dbReference type="ARBA" id="ARBA00022694"/>
    </source>
</evidence>
<comment type="catalytic activity">
    <reaction evidence="9">
        <text>guanosine(10) in tRNA + S-adenosyl-L-methionine = N(2)-methylguanosine(10) in tRNA + S-adenosyl-L-homocysteine + H(+)</text>
        <dbReference type="Rhea" id="RHEA:43128"/>
        <dbReference type="Rhea" id="RHEA-COMP:10355"/>
        <dbReference type="Rhea" id="RHEA-COMP:10357"/>
        <dbReference type="ChEBI" id="CHEBI:15378"/>
        <dbReference type="ChEBI" id="CHEBI:57856"/>
        <dbReference type="ChEBI" id="CHEBI:59789"/>
        <dbReference type="ChEBI" id="CHEBI:74269"/>
        <dbReference type="ChEBI" id="CHEBI:74481"/>
        <dbReference type="EC" id="2.1.1.214"/>
    </reaction>
    <physiologicalReaction direction="left-to-right" evidence="9">
        <dbReference type="Rhea" id="RHEA:43129"/>
    </physiologicalReaction>
</comment>
<comment type="subcellular location">
    <subcellularLocation>
        <location evidence="1">Cytoplasm</location>
    </subcellularLocation>
</comment>
<evidence type="ECO:0000256" key="12">
    <source>
        <dbReference type="ARBA" id="ARBA00066937"/>
    </source>
</evidence>
<feature type="domain" description="tRNA (guanine(10)-N(2))-methyltransferase TRMT11 N-terminal" evidence="17">
    <location>
        <begin position="1"/>
        <end position="168"/>
    </location>
</feature>
<evidence type="ECO:0000256" key="4">
    <source>
        <dbReference type="ARBA" id="ARBA00022603"/>
    </source>
</evidence>
<dbReference type="Pfam" id="PF25904">
    <property type="entry name" value="Tmrp11_N"/>
    <property type="match status" value="1"/>
</dbReference>
<dbReference type="Pfam" id="PF01170">
    <property type="entry name" value="UPF0020"/>
    <property type="match status" value="1"/>
</dbReference>
<comment type="caution">
    <text evidence="18">The sequence shown here is derived from an EMBL/GenBank/DDBJ whole genome shotgun (WGS) entry which is preliminary data.</text>
</comment>
<dbReference type="InterPro" id="IPR002052">
    <property type="entry name" value="DNA_methylase_N6_adenine_CS"/>
</dbReference>
<evidence type="ECO:0000313" key="19">
    <source>
        <dbReference type="Proteomes" id="UP000218231"/>
    </source>
</evidence>
<dbReference type="PROSITE" id="PS51627">
    <property type="entry name" value="SAM_MT_TRM11"/>
    <property type="match status" value="1"/>
</dbReference>
<dbReference type="InterPro" id="IPR000241">
    <property type="entry name" value="RlmKL-like_Mtase"/>
</dbReference>
<dbReference type="PIRSF" id="PIRSF017259">
    <property type="entry name" value="tRNA_mtfrase_TRM11"/>
    <property type="match status" value="1"/>
</dbReference>
<dbReference type="PANTHER" id="PTHR13370">
    <property type="entry name" value="RNA METHYLASE-RELATED"/>
    <property type="match status" value="1"/>
</dbReference>
<dbReference type="EC" id="2.1.1.214" evidence="12"/>
<organism evidence="18 19">
    <name type="scientific">Diploscapter pachys</name>
    <dbReference type="NCBI Taxonomy" id="2018661"/>
    <lineage>
        <taxon>Eukaryota</taxon>
        <taxon>Metazoa</taxon>
        <taxon>Ecdysozoa</taxon>
        <taxon>Nematoda</taxon>
        <taxon>Chromadorea</taxon>
        <taxon>Rhabditida</taxon>
        <taxon>Rhabditina</taxon>
        <taxon>Rhabditomorpha</taxon>
        <taxon>Rhabditoidea</taxon>
        <taxon>Rhabditidae</taxon>
        <taxon>Diploscapter</taxon>
    </lineage>
</organism>
<evidence type="ECO:0000256" key="6">
    <source>
        <dbReference type="ARBA" id="ARBA00022691"/>
    </source>
</evidence>
<dbReference type="GO" id="GO:0160102">
    <property type="term" value="F:tRNA (guanine(10)-N2)-methyltransferase activity"/>
    <property type="evidence" value="ECO:0007669"/>
    <property type="project" value="UniProtKB-EC"/>
</dbReference>
<evidence type="ECO:0000259" key="16">
    <source>
        <dbReference type="Pfam" id="PF01170"/>
    </source>
</evidence>
<keyword evidence="2" id="KW-0963">Cytoplasm</keyword>
<feature type="domain" description="Ribosomal RNA large subunit methyltransferase K/L-like methyltransferase" evidence="16">
    <location>
        <begin position="180"/>
        <end position="309"/>
    </location>
</feature>
<protein>
    <recommendedName>
        <fullName evidence="13">tRNA (guanine(10)-N(2))-methyltransferase TRMT11</fullName>
        <ecNumber evidence="12">2.1.1.214</ecNumber>
    </recommendedName>
    <alternativeName>
        <fullName evidence="14">tRNA methyltransferase 11 homolog</fullName>
    </alternativeName>
</protein>
<evidence type="ECO:0000313" key="18">
    <source>
        <dbReference type="EMBL" id="PAV84772.1"/>
    </source>
</evidence>
<reference evidence="18 19" key="1">
    <citation type="journal article" date="2017" name="Curr. Biol.">
        <title>Genome architecture and evolution of a unichromosomal asexual nematode.</title>
        <authorList>
            <person name="Fradin H."/>
            <person name="Zegar C."/>
            <person name="Gutwein M."/>
            <person name="Lucas J."/>
            <person name="Kovtun M."/>
            <person name="Corcoran D."/>
            <person name="Baugh L.R."/>
            <person name="Kiontke K."/>
            <person name="Gunsalus K."/>
            <person name="Fitch D.H."/>
            <person name="Piano F."/>
        </authorList>
    </citation>
    <scope>NUCLEOTIDE SEQUENCE [LARGE SCALE GENOMIC DNA]</scope>
    <source>
        <strain evidence="18">PF1309</strain>
    </source>
</reference>
<evidence type="ECO:0000259" key="17">
    <source>
        <dbReference type="Pfam" id="PF25904"/>
    </source>
</evidence>
<dbReference type="GO" id="GO:0008033">
    <property type="term" value="P:tRNA processing"/>
    <property type="evidence" value="ECO:0007669"/>
    <property type="project" value="UniProtKB-UniRule"/>
</dbReference>
<dbReference type="CDD" id="cd02440">
    <property type="entry name" value="AdoMet_MTases"/>
    <property type="match status" value="1"/>
</dbReference>
<dbReference type="PANTHER" id="PTHR13370:SF3">
    <property type="entry name" value="TRNA (GUANINE(10)-N2)-METHYLTRANSFERASE HOMOLOG"/>
    <property type="match status" value="1"/>
</dbReference>
<dbReference type="InterPro" id="IPR059073">
    <property type="entry name" value="TRMT11_N"/>
</dbReference>
<keyword evidence="3 15" id="KW-0820">tRNA-binding</keyword>
<dbReference type="STRING" id="2018661.A0A2A2LEY2"/>
<comment type="function">
    <text evidence="10">Catalytic subunit of the TRMT11-TRM112 methyltransferase complex, that specifically mediates the S-adenosyl-L-methionine-dependent N(2)-methylation of guanosine nucleotide at position 10 (m2G10) in tRNAs. This is one of the major tRNA (guanine-N(2))-methyltransferases.</text>
</comment>
<dbReference type="Gene3D" id="3.40.50.150">
    <property type="entry name" value="Vaccinia Virus protein VP39"/>
    <property type="match status" value="1"/>
</dbReference>
<dbReference type="GO" id="GO:0005737">
    <property type="term" value="C:cytoplasm"/>
    <property type="evidence" value="ECO:0007669"/>
    <property type="project" value="UniProtKB-SubCell"/>
</dbReference>
<dbReference type="SUPFAM" id="SSF53335">
    <property type="entry name" value="S-adenosyl-L-methionine-dependent methyltransferases"/>
    <property type="match status" value="1"/>
</dbReference>
<dbReference type="InterPro" id="IPR016691">
    <property type="entry name" value="TRMT11"/>
</dbReference>
<comment type="subunit">
    <text evidence="11">Part of the heterodimeric TRMT11-TRM112 methyltransferase complex; this complex forms an active tRNA methyltransferase, where TRMT112 acts as an activator of the catalytic subunit TRMT11.</text>
</comment>
<comment type="similarity">
    <text evidence="15">Belongs to the class I-like SAM-binding methyltransferase superfamily. TRM11 methyltransferase family.</text>
</comment>
<dbReference type="InterPro" id="IPR029063">
    <property type="entry name" value="SAM-dependent_MTases_sf"/>
</dbReference>
<evidence type="ECO:0000256" key="15">
    <source>
        <dbReference type="PROSITE-ProRule" id="PRU00959"/>
    </source>
</evidence>
<name>A0A2A2LEY2_9BILA</name>
<gene>
    <name evidence="18" type="ORF">WR25_14630</name>
</gene>
<keyword evidence="4 15" id="KW-0489">Methyltransferase</keyword>
<keyword evidence="8 15" id="KW-0694">RNA-binding</keyword>
<evidence type="ECO:0000256" key="3">
    <source>
        <dbReference type="ARBA" id="ARBA00022555"/>
    </source>
</evidence>
<evidence type="ECO:0000256" key="11">
    <source>
        <dbReference type="ARBA" id="ARBA00065434"/>
    </source>
</evidence>
<dbReference type="AlphaFoldDB" id="A0A2A2LEY2"/>
<evidence type="ECO:0000256" key="14">
    <source>
        <dbReference type="ARBA" id="ARBA00075308"/>
    </source>
</evidence>
<proteinExistence type="inferred from homology"/>
<dbReference type="Proteomes" id="UP000218231">
    <property type="component" value="Unassembled WGS sequence"/>
</dbReference>
<keyword evidence="6 15" id="KW-0949">S-adenosyl-L-methionine</keyword>
<accession>A0A2A2LEY2</accession>
<dbReference type="OrthoDB" id="296065at2759"/>
<evidence type="ECO:0000256" key="5">
    <source>
        <dbReference type="ARBA" id="ARBA00022679"/>
    </source>
</evidence>
<evidence type="ECO:0000256" key="8">
    <source>
        <dbReference type="ARBA" id="ARBA00022884"/>
    </source>
</evidence>
<evidence type="ECO:0000256" key="13">
    <source>
        <dbReference type="ARBA" id="ARBA00067484"/>
    </source>
</evidence>
<evidence type="ECO:0000256" key="1">
    <source>
        <dbReference type="ARBA" id="ARBA00004496"/>
    </source>
</evidence>
<keyword evidence="5 15" id="KW-0808">Transferase</keyword>